<keyword evidence="2" id="KW-1185">Reference proteome</keyword>
<dbReference type="EMBL" id="CAJVPU010013813">
    <property type="protein sequence ID" value="CAG8635290.1"/>
    <property type="molecule type" value="Genomic_DNA"/>
</dbReference>
<feature type="non-terminal residue" evidence="1">
    <location>
        <position position="1"/>
    </location>
</feature>
<dbReference type="Proteomes" id="UP000789702">
    <property type="component" value="Unassembled WGS sequence"/>
</dbReference>
<comment type="caution">
    <text evidence="1">The sequence shown here is derived from an EMBL/GenBank/DDBJ whole genome shotgun (WGS) entry which is preliminary data.</text>
</comment>
<evidence type="ECO:0000313" key="2">
    <source>
        <dbReference type="Proteomes" id="UP000789702"/>
    </source>
</evidence>
<accession>A0ACA9N541</accession>
<evidence type="ECO:0000313" key="1">
    <source>
        <dbReference type="EMBL" id="CAG8635290.1"/>
    </source>
</evidence>
<reference evidence="1" key="1">
    <citation type="submission" date="2021-06" db="EMBL/GenBank/DDBJ databases">
        <authorList>
            <person name="Kallberg Y."/>
            <person name="Tangrot J."/>
            <person name="Rosling A."/>
        </authorList>
    </citation>
    <scope>NUCLEOTIDE SEQUENCE</scope>
    <source>
        <strain evidence="1">IL203A</strain>
    </source>
</reference>
<sequence length="44" mass="5386">TQFNQIRNTNLEIQRRHESRINRTLPPSYEEVTAMLYRPNRGRE</sequence>
<proteinExistence type="predicted"/>
<organism evidence="1 2">
    <name type="scientific">Dentiscutata heterogama</name>
    <dbReference type="NCBI Taxonomy" id="1316150"/>
    <lineage>
        <taxon>Eukaryota</taxon>
        <taxon>Fungi</taxon>
        <taxon>Fungi incertae sedis</taxon>
        <taxon>Mucoromycota</taxon>
        <taxon>Glomeromycotina</taxon>
        <taxon>Glomeromycetes</taxon>
        <taxon>Diversisporales</taxon>
        <taxon>Gigasporaceae</taxon>
        <taxon>Dentiscutata</taxon>
    </lineage>
</organism>
<gene>
    <name evidence="1" type="ORF">DHETER_LOCUS8578</name>
</gene>
<protein>
    <submittedName>
        <fullName evidence="1">1195_t:CDS:1</fullName>
    </submittedName>
</protein>
<name>A0ACA9N541_9GLOM</name>